<feature type="region of interest" description="Disordered" evidence="2">
    <location>
        <begin position="686"/>
        <end position="753"/>
    </location>
</feature>
<feature type="compositionally biased region" description="Basic and acidic residues" evidence="2">
    <location>
        <begin position="741"/>
        <end position="751"/>
    </location>
</feature>
<feature type="compositionally biased region" description="Basic and acidic residues" evidence="2">
    <location>
        <begin position="575"/>
        <end position="586"/>
    </location>
</feature>
<feature type="compositionally biased region" description="Basic and acidic residues" evidence="2">
    <location>
        <begin position="686"/>
        <end position="697"/>
    </location>
</feature>
<feature type="compositionally biased region" description="Acidic residues" evidence="2">
    <location>
        <begin position="730"/>
        <end position="740"/>
    </location>
</feature>
<feature type="region of interest" description="Disordered" evidence="2">
    <location>
        <begin position="562"/>
        <end position="586"/>
    </location>
</feature>
<dbReference type="PANTHER" id="PTHR13958:SF3">
    <property type="entry name" value="CAP-GLY DOMAIN-CONTAINING PROTEIN-RELATED"/>
    <property type="match status" value="1"/>
</dbReference>
<evidence type="ECO:0000313" key="4">
    <source>
        <dbReference type="Proteomes" id="UP001516400"/>
    </source>
</evidence>
<keyword evidence="1" id="KW-0175">Coiled coil</keyword>
<evidence type="ECO:0000256" key="1">
    <source>
        <dbReference type="SAM" id="Coils"/>
    </source>
</evidence>
<feature type="region of interest" description="Disordered" evidence="2">
    <location>
        <begin position="114"/>
        <end position="172"/>
    </location>
</feature>
<gene>
    <name evidence="3" type="ORF">HHI36_020062</name>
</gene>
<reference evidence="3 4" key="1">
    <citation type="journal article" date="2021" name="BMC Biol.">
        <title>Horizontally acquired antibacterial genes associated with adaptive radiation of ladybird beetles.</title>
        <authorList>
            <person name="Li H.S."/>
            <person name="Tang X.F."/>
            <person name="Huang Y.H."/>
            <person name="Xu Z.Y."/>
            <person name="Chen M.L."/>
            <person name="Du X.Y."/>
            <person name="Qiu B.Y."/>
            <person name="Chen P.T."/>
            <person name="Zhang W."/>
            <person name="Slipinski A."/>
            <person name="Escalona H.E."/>
            <person name="Waterhouse R.M."/>
            <person name="Zwick A."/>
            <person name="Pang H."/>
        </authorList>
    </citation>
    <scope>NUCLEOTIDE SEQUENCE [LARGE SCALE GENOMIC DNA]</scope>
    <source>
        <strain evidence="3">SYSU2018</strain>
    </source>
</reference>
<accession>A0ABD2N934</accession>
<dbReference type="EMBL" id="JABFTP020000083">
    <property type="protein sequence ID" value="KAL3275295.1"/>
    <property type="molecule type" value="Genomic_DNA"/>
</dbReference>
<dbReference type="Proteomes" id="UP001516400">
    <property type="component" value="Unassembled WGS sequence"/>
</dbReference>
<evidence type="ECO:0000313" key="3">
    <source>
        <dbReference type="EMBL" id="KAL3275295.1"/>
    </source>
</evidence>
<feature type="compositionally biased region" description="Polar residues" evidence="2">
    <location>
        <begin position="146"/>
        <end position="156"/>
    </location>
</feature>
<keyword evidence="4" id="KW-1185">Reference proteome</keyword>
<dbReference type="AlphaFoldDB" id="A0ABD2N934"/>
<dbReference type="PANTHER" id="PTHR13958">
    <property type="entry name" value="CENTROSOME-ASSOCIATED PROTEIN 350"/>
    <property type="match status" value="1"/>
</dbReference>
<comment type="caution">
    <text evidence="3">The sequence shown here is derived from an EMBL/GenBank/DDBJ whole genome shotgun (WGS) entry which is preliminary data.</text>
</comment>
<dbReference type="InterPro" id="IPR028750">
    <property type="entry name" value="CEP350/CC187"/>
</dbReference>
<protein>
    <submittedName>
        <fullName evidence="3">Uncharacterized protein</fullName>
    </submittedName>
</protein>
<evidence type="ECO:0000256" key="2">
    <source>
        <dbReference type="SAM" id="MobiDB-lite"/>
    </source>
</evidence>
<name>A0ABD2N934_9CUCU</name>
<organism evidence="3 4">
    <name type="scientific">Cryptolaemus montrouzieri</name>
    <dbReference type="NCBI Taxonomy" id="559131"/>
    <lineage>
        <taxon>Eukaryota</taxon>
        <taxon>Metazoa</taxon>
        <taxon>Ecdysozoa</taxon>
        <taxon>Arthropoda</taxon>
        <taxon>Hexapoda</taxon>
        <taxon>Insecta</taxon>
        <taxon>Pterygota</taxon>
        <taxon>Neoptera</taxon>
        <taxon>Endopterygota</taxon>
        <taxon>Coleoptera</taxon>
        <taxon>Polyphaga</taxon>
        <taxon>Cucujiformia</taxon>
        <taxon>Coccinelloidea</taxon>
        <taxon>Coccinellidae</taxon>
        <taxon>Scymninae</taxon>
        <taxon>Scymnini</taxon>
        <taxon>Cryptolaemus</taxon>
    </lineage>
</organism>
<proteinExistence type="predicted"/>
<feature type="coiled-coil region" evidence="1">
    <location>
        <begin position="13"/>
        <end position="43"/>
    </location>
</feature>
<sequence>MRQDALMKRRKAVEDLLQIHQKLLEEEKKIEELEMAANAVIMQIPISNQTKPSNTTKMKVKGTQLNELVQKMGVIAEKKFLDNKIYCLSQSSYNRLNREAGNYLSKHKKSLLGSSSTIETSQSKDPLINDISIQTNKTDELKEGNNQKSRNSSDIISVSKEKSPQYSEDFELDTQNIEDVIIPDEDESNLSSISELIEDFSKIEHGISMLSKQFVTRPSSAESYKSSISSENISESLNQSSVIETNKISPRTTIDNSSMVKDKSVMHTEEYNSLKGEMSTTLETIKDEDISAMIHEMIPSSTTTSLISSELEKNNESNNEISKEIKETGEISNIEVNDVSEGFIPEKLSEDLDEVISEKLIVSNISKRATSEKEGIDISSVSQEIISENNPDTLERVSLKELSEEEVMTDISEKVILEREDITKNYVLTEVIPEKDKFHSEEDNIEISENLPEEVDKTSIMEELSSEKNLDEVVAASNSEPVGIQLEELEHSLQTNTESASKDRFEDDLNSFTRDTGSVVDLQNEYSLTNHSETISTENNSKLNSFNATPIIEMTESIVPSEKHENVEEVQDNITKSENKPDQESETYSKFELENYLPDNISYVDTEAVEKSTSLDSEVSSESRALDQISLESALNKFDSNHTDKIITNNEIQLAEVLPESANDTYNSNKVSQEENYDNVEEIYQFDKKPEVSKTDSTEGNSTDISEKLSTDSEPVETPEQPHSGSSEDNYSDDFEDDKEENSHDTEKYVSKDSVPSSIANDVLMVRIDLPSESLINEAKIVVMNEERRENFDSIIEEQNDEDRKIGGLEEATDKQVIESQIETNETLEVDIPKTQGVNVMKRVSEILANTVDAPKNSKDKSVRYQDYYVTTYEDITPTNSPESVSSVKSPNVPSVNIFGNEAEELLKKQLAIEQEIKHLEQQQKEQMPFMYMREIPNKPPPPYTPPSTITSNAITILPAKVEDLNEICNYSAKVLYNAYLSNNLNSVTFSETHFKSINQTKSTKECCLFVFDLCRQVANEHYKRFEKENVPYWMKLPENSRLILGRPFDYQQLEKHINTKVKELLGFEKPEIKETSIIKWSRKKKDHVDEILILECLAQEHQWLNFDKEELIVKDKVTNEILNMLLNDTVAVFKKIFP</sequence>